<accession>A0A5C3N4Y9</accession>
<feature type="transmembrane region" description="Helical" evidence="5">
    <location>
        <begin position="232"/>
        <end position="257"/>
    </location>
</feature>
<dbReference type="GO" id="GO:0016020">
    <property type="term" value="C:membrane"/>
    <property type="evidence" value="ECO:0007669"/>
    <property type="project" value="UniProtKB-SubCell"/>
</dbReference>
<keyword evidence="3 5" id="KW-1133">Transmembrane helix</keyword>
<evidence type="ECO:0000259" key="6">
    <source>
        <dbReference type="Pfam" id="PF00892"/>
    </source>
</evidence>
<dbReference type="Proteomes" id="UP000305948">
    <property type="component" value="Unassembled WGS sequence"/>
</dbReference>
<dbReference type="OrthoDB" id="306876at2759"/>
<dbReference type="InterPro" id="IPR000620">
    <property type="entry name" value="EamA_dom"/>
</dbReference>
<keyword evidence="4 5" id="KW-0472">Membrane</keyword>
<reference evidence="7 8" key="1">
    <citation type="journal article" date="2019" name="Nat. Ecol. Evol.">
        <title>Megaphylogeny resolves global patterns of mushroom evolution.</title>
        <authorList>
            <person name="Varga T."/>
            <person name="Krizsan K."/>
            <person name="Foldi C."/>
            <person name="Dima B."/>
            <person name="Sanchez-Garcia M."/>
            <person name="Sanchez-Ramirez S."/>
            <person name="Szollosi G.J."/>
            <person name="Szarkandi J.G."/>
            <person name="Papp V."/>
            <person name="Albert L."/>
            <person name="Andreopoulos W."/>
            <person name="Angelini C."/>
            <person name="Antonin V."/>
            <person name="Barry K.W."/>
            <person name="Bougher N.L."/>
            <person name="Buchanan P."/>
            <person name="Buyck B."/>
            <person name="Bense V."/>
            <person name="Catcheside P."/>
            <person name="Chovatia M."/>
            <person name="Cooper J."/>
            <person name="Damon W."/>
            <person name="Desjardin D."/>
            <person name="Finy P."/>
            <person name="Geml J."/>
            <person name="Haridas S."/>
            <person name="Hughes K."/>
            <person name="Justo A."/>
            <person name="Karasinski D."/>
            <person name="Kautmanova I."/>
            <person name="Kiss B."/>
            <person name="Kocsube S."/>
            <person name="Kotiranta H."/>
            <person name="LaButti K.M."/>
            <person name="Lechner B.E."/>
            <person name="Liimatainen K."/>
            <person name="Lipzen A."/>
            <person name="Lukacs Z."/>
            <person name="Mihaltcheva S."/>
            <person name="Morgado L.N."/>
            <person name="Niskanen T."/>
            <person name="Noordeloos M.E."/>
            <person name="Ohm R.A."/>
            <person name="Ortiz-Santana B."/>
            <person name="Ovrebo C."/>
            <person name="Racz N."/>
            <person name="Riley R."/>
            <person name="Savchenko A."/>
            <person name="Shiryaev A."/>
            <person name="Soop K."/>
            <person name="Spirin V."/>
            <person name="Szebenyi C."/>
            <person name="Tomsovsky M."/>
            <person name="Tulloss R.E."/>
            <person name="Uehling J."/>
            <person name="Grigoriev I.V."/>
            <person name="Vagvolgyi C."/>
            <person name="Papp T."/>
            <person name="Martin F.M."/>
            <person name="Miettinen O."/>
            <person name="Hibbett D.S."/>
            <person name="Nagy L.G."/>
        </authorList>
    </citation>
    <scope>NUCLEOTIDE SEQUENCE [LARGE SCALE GENOMIC DNA]</scope>
    <source>
        <strain evidence="7 8">OMC1185</strain>
    </source>
</reference>
<dbReference type="AlphaFoldDB" id="A0A5C3N4Y9"/>
<protein>
    <submittedName>
        <fullName evidence="7">Drug/metabolite transporter superfamily</fullName>
    </submittedName>
</protein>
<comment type="subcellular location">
    <subcellularLocation>
        <location evidence="1">Membrane</location>
        <topology evidence="1">Multi-pass membrane protein</topology>
    </subcellularLocation>
</comment>
<evidence type="ECO:0000256" key="2">
    <source>
        <dbReference type="ARBA" id="ARBA00022692"/>
    </source>
</evidence>
<feature type="transmembrane region" description="Helical" evidence="5">
    <location>
        <begin position="90"/>
        <end position="111"/>
    </location>
</feature>
<dbReference type="SUPFAM" id="SSF103481">
    <property type="entry name" value="Multidrug resistance efflux transporter EmrE"/>
    <property type="match status" value="2"/>
</dbReference>
<dbReference type="PANTHER" id="PTHR22911">
    <property type="entry name" value="ACYL-MALONYL CONDENSING ENZYME-RELATED"/>
    <property type="match status" value="1"/>
</dbReference>
<dbReference type="Pfam" id="PF00892">
    <property type="entry name" value="EamA"/>
    <property type="match status" value="2"/>
</dbReference>
<dbReference type="EMBL" id="ML213511">
    <property type="protein sequence ID" value="TFK51526.1"/>
    <property type="molecule type" value="Genomic_DNA"/>
</dbReference>
<evidence type="ECO:0000256" key="3">
    <source>
        <dbReference type="ARBA" id="ARBA00022989"/>
    </source>
</evidence>
<proteinExistence type="predicted"/>
<sequence>MNDSGNRDSWWKRSLSGVKDFADRNTGLLLVASSQIFGALQNVSVKTLNSLDDPVPTLELVVVRMSMTWICCIIYMHWRGVPDPFLGPKGVRSLLILRGFSGFFGLFGMYYSLNYLSLSDATVLTFLSPLTTAVAGAIILKEKFTLKEALAGACSFFGVVLIARPEFLFGAASAAPDVGHVVDAGQVLSPTPKGTPAQRLGAVGVALLGVLGATGAYTSIRAIGKRAHAMHSMVAFSAYCVVAASIGLFVQGTHIVIPRRIEWVALLLLIGFVGFIGQILMTNGLQRETAGRGTMAVYTQIIYAIAFERIFFHTTPAALSIVGTVIIMTSAIYVAVSHLSCNPEPR</sequence>
<evidence type="ECO:0000256" key="5">
    <source>
        <dbReference type="SAM" id="Phobius"/>
    </source>
</evidence>
<dbReference type="InterPro" id="IPR037185">
    <property type="entry name" value="EmrE-like"/>
</dbReference>
<gene>
    <name evidence="7" type="ORF">OE88DRAFT_1629536</name>
</gene>
<feature type="transmembrane region" description="Helical" evidence="5">
    <location>
        <begin position="263"/>
        <end position="281"/>
    </location>
</feature>
<feature type="transmembrane region" description="Helical" evidence="5">
    <location>
        <begin position="60"/>
        <end position="78"/>
    </location>
</feature>
<evidence type="ECO:0000313" key="8">
    <source>
        <dbReference type="Proteomes" id="UP000305948"/>
    </source>
</evidence>
<keyword evidence="8" id="KW-1185">Reference proteome</keyword>
<organism evidence="7 8">
    <name type="scientific">Heliocybe sulcata</name>
    <dbReference type="NCBI Taxonomy" id="5364"/>
    <lineage>
        <taxon>Eukaryota</taxon>
        <taxon>Fungi</taxon>
        <taxon>Dikarya</taxon>
        <taxon>Basidiomycota</taxon>
        <taxon>Agaricomycotina</taxon>
        <taxon>Agaricomycetes</taxon>
        <taxon>Gloeophyllales</taxon>
        <taxon>Gloeophyllaceae</taxon>
        <taxon>Heliocybe</taxon>
    </lineage>
</organism>
<feature type="transmembrane region" description="Helical" evidence="5">
    <location>
        <begin position="200"/>
        <end position="220"/>
    </location>
</feature>
<dbReference type="PANTHER" id="PTHR22911:SF6">
    <property type="entry name" value="SOLUTE CARRIER FAMILY 35 MEMBER G1"/>
    <property type="match status" value="1"/>
</dbReference>
<name>A0A5C3N4Y9_9AGAM</name>
<feature type="transmembrane region" description="Helical" evidence="5">
    <location>
        <begin position="123"/>
        <end position="140"/>
    </location>
</feature>
<evidence type="ECO:0000256" key="1">
    <source>
        <dbReference type="ARBA" id="ARBA00004141"/>
    </source>
</evidence>
<feature type="domain" description="EamA" evidence="6">
    <location>
        <begin position="27"/>
        <end position="163"/>
    </location>
</feature>
<feature type="domain" description="EamA" evidence="6">
    <location>
        <begin position="207"/>
        <end position="334"/>
    </location>
</feature>
<evidence type="ECO:0000313" key="7">
    <source>
        <dbReference type="EMBL" id="TFK51526.1"/>
    </source>
</evidence>
<evidence type="ECO:0000256" key="4">
    <source>
        <dbReference type="ARBA" id="ARBA00023136"/>
    </source>
</evidence>
<feature type="transmembrane region" description="Helical" evidence="5">
    <location>
        <begin position="149"/>
        <end position="167"/>
    </location>
</feature>
<keyword evidence="2 5" id="KW-0812">Transmembrane</keyword>
<feature type="transmembrane region" description="Helical" evidence="5">
    <location>
        <begin position="318"/>
        <end position="336"/>
    </location>
</feature>